<dbReference type="AlphaFoldDB" id="A0AA40CES4"/>
<protein>
    <submittedName>
        <fullName evidence="3">Uncharacterized protein</fullName>
    </submittedName>
</protein>
<keyword evidence="4" id="KW-1185">Reference proteome</keyword>
<evidence type="ECO:0000313" key="3">
    <source>
        <dbReference type="EMBL" id="KAK0634763.1"/>
    </source>
</evidence>
<feature type="region of interest" description="Disordered" evidence="1">
    <location>
        <begin position="112"/>
        <end position="189"/>
    </location>
</feature>
<reference evidence="3" key="1">
    <citation type="submission" date="2023-06" db="EMBL/GenBank/DDBJ databases">
        <title>Genome-scale phylogeny and comparative genomics of the fungal order Sordariales.</title>
        <authorList>
            <consortium name="Lawrence Berkeley National Laboratory"/>
            <person name="Hensen N."/>
            <person name="Bonometti L."/>
            <person name="Westerberg I."/>
            <person name="Brannstrom I.O."/>
            <person name="Guillou S."/>
            <person name="Cros-Aarteil S."/>
            <person name="Calhoun S."/>
            <person name="Haridas S."/>
            <person name="Kuo A."/>
            <person name="Mondo S."/>
            <person name="Pangilinan J."/>
            <person name="Riley R."/>
            <person name="LaButti K."/>
            <person name="Andreopoulos B."/>
            <person name="Lipzen A."/>
            <person name="Chen C."/>
            <person name="Yanf M."/>
            <person name="Daum C."/>
            <person name="Ng V."/>
            <person name="Clum A."/>
            <person name="Steindorff A."/>
            <person name="Ohm R."/>
            <person name="Martin F."/>
            <person name="Silar P."/>
            <person name="Natvig D."/>
            <person name="Lalanne C."/>
            <person name="Gautier V."/>
            <person name="Ament-velasquez S.L."/>
            <person name="Kruys A."/>
            <person name="Hutchinson M.I."/>
            <person name="Powell A.J."/>
            <person name="Barry K."/>
            <person name="Miller A.N."/>
            <person name="Grigoriev I.V."/>
            <person name="Debuchy R."/>
            <person name="Gladieux P."/>
            <person name="Thoren M.H."/>
            <person name="Johannesson H."/>
        </authorList>
    </citation>
    <scope>NUCLEOTIDE SEQUENCE</scope>
    <source>
        <strain evidence="3">SMH3391-2</strain>
    </source>
</reference>
<evidence type="ECO:0000256" key="1">
    <source>
        <dbReference type="SAM" id="MobiDB-lite"/>
    </source>
</evidence>
<dbReference type="EMBL" id="JAULSR010000001">
    <property type="protein sequence ID" value="KAK0634763.1"/>
    <property type="molecule type" value="Genomic_DNA"/>
</dbReference>
<comment type="caution">
    <text evidence="3">The sequence shown here is derived from an EMBL/GenBank/DDBJ whole genome shotgun (WGS) entry which is preliminary data.</text>
</comment>
<organism evidence="3 4">
    <name type="scientific">Bombardia bombarda</name>
    <dbReference type="NCBI Taxonomy" id="252184"/>
    <lineage>
        <taxon>Eukaryota</taxon>
        <taxon>Fungi</taxon>
        <taxon>Dikarya</taxon>
        <taxon>Ascomycota</taxon>
        <taxon>Pezizomycotina</taxon>
        <taxon>Sordariomycetes</taxon>
        <taxon>Sordariomycetidae</taxon>
        <taxon>Sordariales</taxon>
        <taxon>Lasiosphaeriaceae</taxon>
        <taxon>Bombardia</taxon>
    </lineage>
</organism>
<gene>
    <name evidence="3" type="ORF">B0T17DRAFT_611728</name>
</gene>
<accession>A0AA40CES4</accession>
<evidence type="ECO:0000313" key="4">
    <source>
        <dbReference type="Proteomes" id="UP001174934"/>
    </source>
</evidence>
<feature type="chain" id="PRO_5041242216" evidence="2">
    <location>
        <begin position="23"/>
        <end position="189"/>
    </location>
</feature>
<proteinExistence type="predicted"/>
<keyword evidence="2" id="KW-0732">Signal</keyword>
<name>A0AA40CES4_9PEZI</name>
<dbReference type="Proteomes" id="UP001174934">
    <property type="component" value="Unassembled WGS sequence"/>
</dbReference>
<sequence length="189" mass="20633">MPPTVWDHGAHLSLLQAIVVVAPPTSEQWDKILERVQEKGFEYTASAALTLINMPGQPQERMTWSDHANSDLLVAITQELNPSQDQLRGVVDRMHEFGYTCTLKAITQHLQKLRRKEGSGPVAEGATPKRKKAAPKAATTPKAGGKRKTAAKSTSAIQGESEDSDDNDIVSPTKKVKKEEPVEEEDGAI</sequence>
<evidence type="ECO:0000256" key="2">
    <source>
        <dbReference type="SAM" id="SignalP"/>
    </source>
</evidence>
<feature type="signal peptide" evidence="2">
    <location>
        <begin position="1"/>
        <end position="22"/>
    </location>
</feature>